<feature type="non-terminal residue" evidence="2">
    <location>
        <position position="148"/>
    </location>
</feature>
<evidence type="ECO:0000313" key="2">
    <source>
        <dbReference type="EMBL" id="CAE7367014.1"/>
    </source>
</evidence>
<organism evidence="2 3">
    <name type="scientific">Symbiodinium pilosum</name>
    <name type="common">Dinoflagellate</name>
    <dbReference type="NCBI Taxonomy" id="2952"/>
    <lineage>
        <taxon>Eukaryota</taxon>
        <taxon>Sar</taxon>
        <taxon>Alveolata</taxon>
        <taxon>Dinophyceae</taxon>
        <taxon>Suessiales</taxon>
        <taxon>Symbiodiniaceae</taxon>
        <taxon>Symbiodinium</taxon>
    </lineage>
</organism>
<proteinExistence type="predicted"/>
<feature type="region of interest" description="Disordered" evidence="1">
    <location>
        <begin position="1"/>
        <end position="76"/>
    </location>
</feature>
<feature type="compositionally biased region" description="Low complexity" evidence="1">
    <location>
        <begin position="8"/>
        <end position="38"/>
    </location>
</feature>
<keyword evidence="3" id="KW-1185">Reference proteome</keyword>
<dbReference type="EMBL" id="CAJNIZ010014840">
    <property type="protein sequence ID" value="CAE7367014.1"/>
    <property type="molecule type" value="Genomic_DNA"/>
</dbReference>
<gene>
    <name evidence="2" type="ORF">SPIL2461_LOCUS8877</name>
</gene>
<name>A0A812QEL6_SYMPI</name>
<feature type="non-terminal residue" evidence="2">
    <location>
        <position position="1"/>
    </location>
</feature>
<evidence type="ECO:0000313" key="3">
    <source>
        <dbReference type="Proteomes" id="UP000649617"/>
    </source>
</evidence>
<reference evidence="2" key="1">
    <citation type="submission" date="2021-02" db="EMBL/GenBank/DDBJ databases">
        <authorList>
            <person name="Dougan E. K."/>
            <person name="Rhodes N."/>
            <person name="Thang M."/>
            <person name="Chan C."/>
        </authorList>
    </citation>
    <scope>NUCLEOTIDE SEQUENCE</scope>
</reference>
<sequence>GPISKAEATAPSQLAPPAAAAPQASAAPVPEEIALAGPPAAPPQQSVMANAAAATAESGRASASITPVQDPTDRHVPVEVAAAAIPHQAAALSRASISLAPEDSQKRGASSNSTAGGVAEQIPTGMSDQTRPAQDLSMEDTSFAEQEG</sequence>
<accession>A0A812QEL6</accession>
<dbReference type="AlphaFoldDB" id="A0A812QEL6"/>
<dbReference type="Proteomes" id="UP000649617">
    <property type="component" value="Unassembled WGS sequence"/>
</dbReference>
<evidence type="ECO:0000256" key="1">
    <source>
        <dbReference type="SAM" id="MobiDB-lite"/>
    </source>
</evidence>
<comment type="caution">
    <text evidence="2">The sequence shown here is derived from an EMBL/GenBank/DDBJ whole genome shotgun (WGS) entry which is preliminary data.</text>
</comment>
<protein>
    <submittedName>
        <fullName evidence="2">Uncharacterized protein</fullName>
    </submittedName>
</protein>
<feature type="compositionally biased region" description="Polar residues" evidence="1">
    <location>
        <begin position="139"/>
        <end position="148"/>
    </location>
</feature>
<feature type="region of interest" description="Disordered" evidence="1">
    <location>
        <begin position="96"/>
        <end position="148"/>
    </location>
</feature>
<feature type="compositionally biased region" description="Low complexity" evidence="1">
    <location>
        <begin position="46"/>
        <end position="64"/>
    </location>
</feature>